<name>A0ABV8CEP2_9GAMM</name>
<dbReference type="Gene3D" id="3.40.50.1580">
    <property type="entry name" value="Nucleoside phosphorylase domain"/>
    <property type="match status" value="1"/>
</dbReference>
<comment type="caution">
    <text evidence="2">The sequence shown here is derived from an EMBL/GenBank/DDBJ whole genome shotgun (WGS) entry which is preliminary data.</text>
</comment>
<dbReference type="PANTHER" id="PTHR43691">
    <property type="entry name" value="URIDINE PHOSPHORYLASE"/>
    <property type="match status" value="1"/>
</dbReference>
<dbReference type="InterPro" id="IPR035994">
    <property type="entry name" value="Nucleoside_phosphorylase_sf"/>
</dbReference>
<sequence length="273" mass="29754">MTKIIPQHINITNEDMAGNNGVGRYVILAGSDERARNISEHFNNAVVKHHPRQHNLYLGTLAMSGQTIDVASISTGMGGASADIIINELILSGARRLLRIGTAGSLQPNQIKAGQVVTATGAVRDDKASWDYIYPEYPAMASLEYVIAAGRAANQQPELKNYFGLVHSKSSLYAREYQLSLLPENEQYMNSMRQAGVLASEMECAQLFTLCSLMGYRLKTNILAGAILAIVGDRTSFSTNHKLIAKATQEAITLGLETTRQLALIDQQVKALF</sequence>
<dbReference type="Proteomes" id="UP001595758">
    <property type="component" value="Unassembled WGS sequence"/>
</dbReference>
<dbReference type="EMBL" id="JBHSAB010000014">
    <property type="protein sequence ID" value="MFC3908809.1"/>
    <property type="molecule type" value="Genomic_DNA"/>
</dbReference>
<dbReference type="CDD" id="cd17767">
    <property type="entry name" value="UP_EcUdp-like"/>
    <property type="match status" value="1"/>
</dbReference>
<evidence type="ECO:0000259" key="1">
    <source>
        <dbReference type="Pfam" id="PF01048"/>
    </source>
</evidence>
<organism evidence="2 3">
    <name type="scientific">Legionella dresdenensis</name>
    <dbReference type="NCBI Taxonomy" id="450200"/>
    <lineage>
        <taxon>Bacteria</taxon>
        <taxon>Pseudomonadati</taxon>
        <taxon>Pseudomonadota</taxon>
        <taxon>Gammaproteobacteria</taxon>
        <taxon>Legionellales</taxon>
        <taxon>Legionellaceae</taxon>
        <taxon>Legionella</taxon>
    </lineage>
</organism>
<accession>A0ABV8CEP2</accession>
<proteinExistence type="predicted"/>
<dbReference type="PANTHER" id="PTHR43691:SF2">
    <property type="entry name" value="PURINE NUCLEOSIDE PHOSPHORYLASE DEOD-TYPE"/>
    <property type="match status" value="1"/>
</dbReference>
<protein>
    <submittedName>
        <fullName evidence="2">Nucleoside phosphorylase</fullName>
    </submittedName>
</protein>
<gene>
    <name evidence="2" type="ORF">ACFORL_06925</name>
</gene>
<dbReference type="Pfam" id="PF01048">
    <property type="entry name" value="PNP_UDP_1"/>
    <property type="match status" value="1"/>
</dbReference>
<dbReference type="SUPFAM" id="SSF53167">
    <property type="entry name" value="Purine and uridine phosphorylases"/>
    <property type="match status" value="1"/>
</dbReference>
<reference evidence="3" key="1">
    <citation type="journal article" date="2019" name="Int. J. Syst. Evol. Microbiol.">
        <title>The Global Catalogue of Microorganisms (GCM) 10K type strain sequencing project: providing services to taxonomists for standard genome sequencing and annotation.</title>
        <authorList>
            <consortium name="The Broad Institute Genomics Platform"/>
            <consortium name="The Broad Institute Genome Sequencing Center for Infectious Disease"/>
            <person name="Wu L."/>
            <person name="Ma J."/>
        </authorList>
    </citation>
    <scope>NUCLEOTIDE SEQUENCE [LARGE SCALE GENOMIC DNA]</scope>
    <source>
        <strain evidence="3">CCUG 59858</strain>
    </source>
</reference>
<evidence type="ECO:0000313" key="2">
    <source>
        <dbReference type="EMBL" id="MFC3908809.1"/>
    </source>
</evidence>
<dbReference type="InterPro" id="IPR000845">
    <property type="entry name" value="Nucleoside_phosphorylase_d"/>
</dbReference>
<dbReference type="RefSeq" id="WP_382342434.1">
    <property type="nucleotide sequence ID" value="NZ_JBHSAB010000014.1"/>
</dbReference>
<feature type="domain" description="Nucleoside phosphorylase" evidence="1">
    <location>
        <begin position="24"/>
        <end position="230"/>
    </location>
</feature>
<keyword evidence="3" id="KW-1185">Reference proteome</keyword>
<evidence type="ECO:0000313" key="3">
    <source>
        <dbReference type="Proteomes" id="UP001595758"/>
    </source>
</evidence>